<name>A0ABQ9U687_SAGOE</name>
<gene>
    <name evidence="2" type="ORF">P7K49_029110</name>
</gene>
<comment type="caution">
    <text evidence="2">The sequence shown here is derived from an EMBL/GenBank/DDBJ whole genome shotgun (WGS) entry which is preliminary data.</text>
</comment>
<feature type="region of interest" description="Disordered" evidence="1">
    <location>
        <begin position="50"/>
        <end position="128"/>
    </location>
</feature>
<protein>
    <submittedName>
        <fullName evidence="2">Uncharacterized protein</fullName>
    </submittedName>
</protein>
<proteinExistence type="predicted"/>
<sequence length="128" mass="12586">MTGGAGRRLPVGGKKLGRRRGREEGGGRKENGRAAAAAVGCAAAAALTWADDGQPGQEGGGEALPATGAGGDVQRARGPSAPWAATPGPRGQGARGGVSHLRGQEGESAPATPAAFRVEAAGRDRLRA</sequence>
<evidence type="ECO:0000313" key="2">
    <source>
        <dbReference type="EMBL" id="KAK2092582.1"/>
    </source>
</evidence>
<evidence type="ECO:0000313" key="3">
    <source>
        <dbReference type="Proteomes" id="UP001266305"/>
    </source>
</evidence>
<accession>A0ABQ9U687</accession>
<evidence type="ECO:0000256" key="1">
    <source>
        <dbReference type="SAM" id="MobiDB-lite"/>
    </source>
</evidence>
<dbReference type="EMBL" id="JASSZA010000015">
    <property type="protein sequence ID" value="KAK2092582.1"/>
    <property type="molecule type" value="Genomic_DNA"/>
</dbReference>
<keyword evidence="3" id="KW-1185">Reference proteome</keyword>
<feature type="region of interest" description="Disordered" evidence="1">
    <location>
        <begin position="1"/>
        <end position="37"/>
    </location>
</feature>
<organism evidence="2 3">
    <name type="scientific">Saguinus oedipus</name>
    <name type="common">Cotton-top tamarin</name>
    <name type="synonym">Oedipomidas oedipus</name>
    <dbReference type="NCBI Taxonomy" id="9490"/>
    <lineage>
        <taxon>Eukaryota</taxon>
        <taxon>Metazoa</taxon>
        <taxon>Chordata</taxon>
        <taxon>Craniata</taxon>
        <taxon>Vertebrata</taxon>
        <taxon>Euteleostomi</taxon>
        <taxon>Mammalia</taxon>
        <taxon>Eutheria</taxon>
        <taxon>Euarchontoglires</taxon>
        <taxon>Primates</taxon>
        <taxon>Haplorrhini</taxon>
        <taxon>Platyrrhini</taxon>
        <taxon>Cebidae</taxon>
        <taxon>Callitrichinae</taxon>
        <taxon>Saguinus</taxon>
    </lineage>
</organism>
<reference evidence="2 3" key="1">
    <citation type="submission" date="2023-05" db="EMBL/GenBank/DDBJ databases">
        <title>B98-5 Cell Line De Novo Hybrid Assembly: An Optical Mapping Approach.</title>
        <authorList>
            <person name="Kananen K."/>
            <person name="Auerbach J.A."/>
            <person name="Kautto E."/>
            <person name="Blachly J.S."/>
        </authorList>
    </citation>
    <scope>NUCLEOTIDE SEQUENCE [LARGE SCALE GENOMIC DNA]</scope>
    <source>
        <strain evidence="2">B95-8</strain>
        <tissue evidence="2">Cell line</tissue>
    </source>
</reference>
<dbReference type="Proteomes" id="UP001266305">
    <property type="component" value="Unassembled WGS sequence"/>
</dbReference>
<feature type="compositionally biased region" description="Basic and acidic residues" evidence="1">
    <location>
        <begin position="21"/>
        <end position="32"/>
    </location>
</feature>